<dbReference type="AlphaFoldDB" id="A0A923T8X6"/>
<proteinExistence type="predicted"/>
<evidence type="ECO:0000313" key="2">
    <source>
        <dbReference type="EMBL" id="MBC6996100.1"/>
    </source>
</evidence>
<dbReference type="InterPro" id="IPR010985">
    <property type="entry name" value="Ribbon_hlx_hlx"/>
</dbReference>
<evidence type="ECO:0000256" key="1">
    <source>
        <dbReference type="SAM" id="MobiDB-lite"/>
    </source>
</evidence>
<dbReference type="EMBL" id="JACSIT010000149">
    <property type="protein sequence ID" value="MBC6996100.1"/>
    <property type="molecule type" value="Genomic_DNA"/>
</dbReference>
<dbReference type="SUPFAM" id="SSF47598">
    <property type="entry name" value="Ribbon-helix-helix"/>
    <property type="match status" value="1"/>
</dbReference>
<dbReference type="Proteomes" id="UP000650081">
    <property type="component" value="Unassembled WGS sequence"/>
</dbReference>
<protein>
    <submittedName>
        <fullName evidence="2">Uncharacterized protein</fullName>
    </submittedName>
</protein>
<reference evidence="2" key="1">
    <citation type="submission" date="2020-08" db="EMBL/GenBank/DDBJ databases">
        <title>Lewinella bacteria from marine environments.</title>
        <authorList>
            <person name="Zhong Y."/>
        </authorList>
    </citation>
    <scope>NUCLEOTIDE SEQUENCE</scope>
    <source>
        <strain evidence="2">KCTC 42187</strain>
    </source>
</reference>
<comment type="caution">
    <text evidence="2">The sequence shown here is derived from an EMBL/GenBank/DDBJ whole genome shotgun (WGS) entry which is preliminary data.</text>
</comment>
<evidence type="ECO:0000313" key="3">
    <source>
        <dbReference type="Proteomes" id="UP000650081"/>
    </source>
</evidence>
<feature type="region of interest" description="Disordered" evidence="1">
    <location>
        <begin position="1"/>
        <end position="32"/>
    </location>
</feature>
<dbReference type="RefSeq" id="WP_187468120.1">
    <property type="nucleotide sequence ID" value="NZ_JACSIT010000149.1"/>
</dbReference>
<name>A0A923T8X6_9BACT</name>
<organism evidence="2 3">
    <name type="scientific">Neolewinella lacunae</name>
    <dbReference type="NCBI Taxonomy" id="1517758"/>
    <lineage>
        <taxon>Bacteria</taxon>
        <taxon>Pseudomonadati</taxon>
        <taxon>Bacteroidota</taxon>
        <taxon>Saprospiria</taxon>
        <taxon>Saprospirales</taxon>
        <taxon>Lewinellaceae</taxon>
        <taxon>Neolewinella</taxon>
    </lineage>
</organism>
<accession>A0A923T8X6</accession>
<sequence length="158" mass="18089">MAKKRFTDDLFGLFEEPQQQASARPGNALPEEEQVDVDVAANSDQARKKLSSKRFTKDLDAFLSDGFDREPKAGKAFGTTPGRIPARRRTTGLDLLIRSTVNPEDERSREESHQDNTKRVTLIFNKEHLDELKEHAKMRGLFLKDVVQEMVARYLEKE</sequence>
<gene>
    <name evidence="2" type="ORF">H9S92_18160</name>
</gene>
<dbReference type="GO" id="GO:0006355">
    <property type="term" value="P:regulation of DNA-templated transcription"/>
    <property type="evidence" value="ECO:0007669"/>
    <property type="project" value="InterPro"/>
</dbReference>
<keyword evidence="3" id="KW-1185">Reference proteome</keyword>